<name>A0A4Y8RI95_9HYPH</name>
<dbReference type="AlphaFoldDB" id="A0A4Y8RI95"/>
<dbReference type="Pfam" id="PF03713">
    <property type="entry name" value="DUF305"/>
    <property type="match status" value="1"/>
</dbReference>
<dbReference type="PANTHER" id="PTHR36933">
    <property type="entry name" value="SLL0788 PROTEIN"/>
    <property type="match status" value="1"/>
</dbReference>
<dbReference type="Proteomes" id="UP000298179">
    <property type="component" value="Unassembled WGS sequence"/>
</dbReference>
<dbReference type="EMBL" id="SOZD01000004">
    <property type="protein sequence ID" value="TFF21714.1"/>
    <property type="molecule type" value="Genomic_DNA"/>
</dbReference>
<evidence type="ECO:0000313" key="4">
    <source>
        <dbReference type="Proteomes" id="UP000298179"/>
    </source>
</evidence>
<feature type="chain" id="PRO_5021379310" evidence="1">
    <location>
        <begin position="22"/>
        <end position="132"/>
    </location>
</feature>
<dbReference type="OrthoDB" id="517560at2"/>
<feature type="signal peptide" evidence="1">
    <location>
        <begin position="1"/>
        <end position="21"/>
    </location>
</feature>
<evidence type="ECO:0000313" key="3">
    <source>
        <dbReference type="EMBL" id="TFF21714.1"/>
    </source>
</evidence>
<reference evidence="3 4" key="1">
    <citation type="submission" date="2019-03" db="EMBL/GenBank/DDBJ databases">
        <title>Jiella endophytica sp. nov., a novel endophytic bacterium isolated from root of Ficus microcarpa Linn. f.</title>
        <authorList>
            <person name="Tuo L."/>
        </authorList>
    </citation>
    <scope>NUCLEOTIDE SEQUENCE [LARGE SCALE GENOMIC DNA]</scope>
    <source>
        <strain evidence="3 4">CBS5Q-3</strain>
    </source>
</reference>
<accession>A0A4Y8RI95</accession>
<protein>
    <submittedName>
        <fullName evidence="3">DUF305 domain-containing protein</fullName>
    </submittedName>
</protein>
<comment type="caution">
    <text evidence="3">The sequence shown here is derived from an EMBL/GenBank/DDBJ whole genome shotgun (WGS) entry which is preliminary data.</text>
</comment>
<dbReference type="InterPro" id="IPR012347">
    <property type="entry name" value="Ferritin-like"/>
</dbReference>
<keyword evidence="1" id="KW-0732">Signal</keyword>
<feature type="domain" description="DUF305" evidence="2">
    <location>
        <begin position="32"/>
        <end position="127"/>
    </location>
</feature>
<evidence type="ECO:0000259" key="2">
    <source>
        <dbReference type="Pfam" id="PF03713"/>
    </source>
</evidence>
<dbReference type="Gene3D" id="1.20.1260.10">
    <property type="match status" value="1"/>
</dbReference>
<keyword evidence="4" id="KW-1185">Reference proteome</keyword>
<dbReference type="PANTHER" id="PTHR36933:SF1">
    <property type="entry name" value="SLL0788 PROTEIN"/>
    <property type="match status" value="1"/>
</dbReference>
<gene>
    <name evidence="3" type="ORF">E3C22_13560</name>
</gene>
<sequence>MMKIAGLVAAALLSTAGAALAQSDAKAPMTMDHQAGHAMKDMTMGADASPSSRAFMEAMKSMDTGMAQPLTGDADVDFMRGMLAHHEGAIAMARVELDYGRDPQARALAESIIKAQEGEIAEMKAWLAKHGH</sequence>
<organism evidence="3 4">
    <name type="scientific">Jiella endophytica</name>
    <dbReference type="NCBI Taxonomy" id="2558362"/>
    <lineage>
        <taxon>Bacteria</taxon>
        <taxon>Pseudomonadati</taxon>
        <taxon>Pseudomonadota</taxon>
        <taxon>Alphaproteobacteria</taxon>
        <taxon>Hyphomicrobiales</taxon>
        <taxon>Aurantimonadaceae</taxon>
        <taxon>Jiella</taxon>
    </lineage>
</organism>
<evidence type="ECO:0000256" key="1">
    <source>
        <dbReference type="SAM" id="SignalP"/>
    </source>
</evidence>
<proteinExistence type="predicted"/>
<dbReference type="InterPro" id="IPR005183">
    <property type="entry name" value="DUF305_CopM-like"/>
</dbReference>